<dbReference type="InterPro" id="IPR006685">
    <property type="entry name" value="MscS_channel_2nd"/>
</dbReference>
<gene>
    <name evidence="11" type="ORF">NX774_00380</name>
</gene>
<evidence type="ECO:0000256" key="1">
    <source>
        <dbReference type="ARBA" id="ARBA00004651"/>
    </source>
</evidence>
<feature type="transmembrane region" description="Helical" evidence="7">
    <location>
        <begin position="128"/>
        <end position="147"/>
    </location>
</feature>
<dbReference type="SUPFAM" id="SSF82689">
    <property type="entry name" value="Mechanosensitive channel protein MscS (YggB), C-terminal domain"/>
    <property type="match status" value="1"/>
</dbReference>
<dbReference type="InterPro" id="IPR011066">
    <property type="entry name" value="MscS_channel_C_sf"/>
</dbReference>
<dbReference type="Proteomes" id="UP001206126">
    <property type="component" value="Unassembled WGS sequence"/>
</dbReference>
<feature type="domain" description="Mechanosensitive ion channel MscS" evidence="8">
    <location>
        <begin position="175"/>
        <end position="242"/>
    </location>
</feature>
<evidence type="ECO:0000259" key="8">
    <source>
        <dbReference type="Pfam" id="PF00924"/>
    </source>
</evidence>
<dbReference type="InterPro" id="IPR010920">
    <property type="entry name" value="LSM_dom_sf"/>
</dbReference>
<feature type="transmembrane region" description="Helical" evidence="7">
    <location>
        <begin position="52"/>
        <end position="74"/>
    </location>
</feature>
<evidence type="ECO:0000313" key="12">
    <source>
        <dbReference type="Proteomes" id="UP001206126"/>
    </source>
</evidence>
<dbReference type="SUPFAM" id="SSF50182">
    <property type="entry name" value="Sm-like ribonucleoproteins"/>
    <property type="match status" value="1"/>
</dbReference>
<keyword evidence="4 7" id="KW-0812">Transmembrane</keyword>
<dbReference type="Pfam" id="PF00924">
    <property type="entry name" value="MS_channel_2nd"/>
    <property type="match status" value="1"/>
</dbReference>
<dbReference type="EMBL" id="JANUHB010000001">
    <property type="protein sequence ID" value="MCS0806382.1"/>
    <property type="molecule type" value="Genomic_DNA"/>
</dbReference>
<dbReference type="Gene3D" id="3.30.70.100">
    <property type="match status" value="1"/>
</dbReference>
<protein>
    <submittedName>
        <fullName evidence="11">Mechanosensitive ion channel family protein</fullName>
    </submittedName>
</protein>
<accession>A0ABT2D515</accession>
<evidence type="ECO:0000256" key="4">
    <source>
        <dbReference type="ARBA" id="ARBA00022692"/>
    </source>
</evidence>
<dbReference type="InterPro" id="IPR023408">
    <property type="entry name" value="MscS_beta-dom_sf"/>
</dbReference>
<keyword evidence="12" id="KW-1185">Reference proteome</keyword>
<dbReference type="Pfam" id="PF21082">
    <property type="entry name" value="MS_channel_3rd"/>
    <property type="match status" value="1"/>
</dbReference>
<dbReference type="Gene3D" id="2.30.30.60">
    <property type="match status" value="1"/>
</dbReference>
<sequence length="368" mass="41065">MDFVFWGNSIERWSAALLAGAVTLTVLYALRYYMLCRLRKLAGRTETTLDDLVVAVLASTHTFAILAVGAYIGAQFLEIRAHPALILTRIAITVLLLQAAVWGDVGLRAWRDRYRNNAPGDGGRRASSAVLCFVLRLSLWVVAFLMVLDNLGFNITTLVASLGIGGVAVALAVQNILGDLFASLSIMLDKPFELGDFIIVGDVLGWVEHIGLKTTRVRGLGGEEVVFSNGDLLKSRIHNHKRLERRRVAFTVRVAYGTPEEKLRAVPAIIREIVGAHPVDFEHCHFMSYGEWSLNYEVVYVFRSPDWFAHLDTQQEIFLALYRRFEQEHIQFAHPMSIVRVFDRQPGDIGARAGPAPVAPVSDRAMRH</sequence>
<evidence type="ECO:0000256" key="6">
    <source>
        <dbReference type="ARBA" id="ARBA00023136"/>
    </source>
</evidence>
<dbReference type="PANTHER" id="PTHR30566:SF25">
    <property type="entry name" value="INNER MEMBRANE PROTEIN"/>
    <property type="match status" value="1"/>
</dbReference>
<keyword evidence="5 7" id="KW-1133">Transmembrane helix</keyword>
<name>A0ABT2D515_9BURK</name>
<feature type="domain" description="Mechanosensitive ion channel MscS C-terminal" evidence="9">
    <location>
        <begin position="248"/>
        <end position="332"/>
    </location>
</feature>
<comment type="caution">
    <text evidence="11">The sequence shown here is derived from an EMBL/GenBank/DDBJ whole genome shotgun (WGS) entry which is preliminary data.</text>
</comment>
<feature type="transmembrane region" description="Helical" evidence="7">
    <location>
        <begin position="153"/>
        <end position="177"/>
    </location>
</feature>
<dbReference type="InterPro" id="IPR011014">
    <property type="entry name" value="MscS_channel_TM-2"/>
</dbReference>
<comment type="subcellular location">
    <subcellularLocation>
        <location evidence="1">Cell membrane</location>
        <topology evidence="1">Multi-pass membrane protein</topology>
    </subcellularLocation>
</comment>
<evidence type="ECO:0000259" key="9">
    <source>
        <dbReference type="Pfam" id="PF21082"/>
    </source>
</evidence>
<proteinExistence type="inferred from homology"/>
<dbReference type="RefSeq" id="WP_258820175.1">
    <property type="nucleotide sequence ID" value="NZ_JANUHB010000001.1"/>
</dbReference>
<dbReference type="PANTHER" id="PTHR30566">
    <property type="entry name" value="YNAI-RELATED MECHANOSENSITIVE ION CHANNEL"/>
    <property type="match status" value="1"/>
</dbReference>
<dbReference type="InterPro" id="IPR049278">
    <property type="entry name" value="MS_channel_C"/>
</dbReference>
<feature type="transmembrane region" description="Helical" evidence="7">
    <location>
        <begin position="12"/>
        <end position="31"/>
    </location>
</feature>
<dbReference type="Gene3D" id="1.10.287.1260">
    <property type="match status" value="1"/>
</dbReference>
<comment type="similarity">
    <text evidence="2">Belongs to the MscS (TC 1.A.23) family.</text>
</comment>
<evidence type="ECO:0000256" key="7">
    <source>
        <dbReference type="SAM" id="Phobius"/>
    </source>
</evidence>
<evidence type="ECO:0000313" key="11">
    <source>
        <dbReference type="EMBL" id="MCS0806382.1"/>
    </source>
</evidence>
<dbReference type="SUPFAM" id="SSF82861">
    <property type="entry name" value="Mechanosensitive channel protein MscS (YggB), transmembrane region"/>
    <property type="match status" value="1"/>
</dbReference>
<evidence type="ECO:0000256" key="5">
    <source>
        <dbReference type="ARBA" id="ARBA00022989"/>
    </source>
</evidence>
<dbReference type="InterPro" id="IPR049142">
    <property type="entry name" value="MS_channel_1st"/>
</dbReference>
<reference evidence="11 12" key="1">
    <citation type="submission" date="2022-08" db="EMBL/GenBank/DDBJ databases">
        <title>Reclassification of Massilia species as members of the genera Telluria, Duganella, Pseudoduganella, Mokoshia gen. nov. and Zemynaea gen. nov. using orthogonal and non-orthogonal genome-based approaches.</title>
        <authorList>
            <person name="Bowman J.P."/>
        </authorList>
    </citation>
    <scope>NUCLEOTIDE SEQUENCE [LARGE SCALE GENOMIC DNA]</scope>
    <source>
        <strain evidence="11 12">JCM 31605</strain>
    </source>
</reference>
<keyword evidence="6 7" id="KW-0472">Membrane</keyword>
<dbReference type="Pfam" id="PF21088">
    <property type="entry name" value="MS_channel_1st"/>
    <property type="match status" value="1"/>
</dbReference>
<feature type="transmembrane region" description="Helical" evidence="7">
    <location>
        <begin position="86"/>
        <end position="107"/>
    </location>
</feature>
<feature type="domain" description="Mechanosensitive ion channel transmembrane helices 2/3" evidence="10">
    <location>
        <begin position="134"/>
        <end position="174"/>
    </location>
</feature>
<evidence type="ECO:0000259" key="10">
    <source>
        <dbReference type="Pfam" id="PF21088"/>
    </source>
</evidence>
<organism evidence="11 12">
    <name type="scientific">Massilia agilis</name>
    <dbReference type="NCBI Taxonomy" id="1811226"/>
    <lineage>
        <taxon>Bacteria</taxon>
        <taxon>Pseudomonadati</taxon>
        <taxon>Pseudomonadota</taxon>
        <taxon>Betaproteobacteria</taxon>
        <taxon>Burkholderiales</taxon>
        <taxon>Oxalobacteraceae</taxon>
        <taxon>Telluria group</taxon>
        <taxon>Massilia</taxon>
    </lineage>
</organism>
<evidence type="ECO:0000256" key="2">
    <source>
        <dbReference type="ARBA" id="ARBA00008017"/>
    </source>
</evidence>
<keyword evidence="3" id="KW-1003">Cell membrane</keyword>
<evidence type="ECO:0000256" key="3">
    <source>
        <dbReference type="ARBA" id="ARBA00022475"/>
    </source>
</evidence>